<reference evidence="11 12" key="1">
    <citation type="submission" date="2017-12" db="EMBL/GenBank/DDBJ databases">
        <title>Phylogenetic diversity of female urinary microbiome.</title>
        <authorList>
            <person name="Thomas-White K."/>
            <person name="Wolfe A.J."/>
        </authorList>
    </citation>
    <scope>NUCLEOTIDE SEQUENCE [LARGE SCALE GENOMIC DNA]</scope>
    <source>
        <strain evidence="11 12">UMB0912</strain>
    </source>
</reference>
<keyword evidence="4 9" id="KW-0812">Transmembrane</keyword>
<keyword evidence="7" id="KW-0131">Cell cycle</keyword>
<dbReference type="Pfam" id="PF08478">
    <property type="entry name" value="POTRA_1"/>
    <property type="match status" value="1"/>
</dbReference>
<dbReference type="Proteomes" id="UP000235111">
    <property type="component" value="Unassembled WGS sequence"/>
</dbReference>
<dbReference type="RefSeq" id="WP_101891395.1">
    <property type="nucleotide sequence ID" value="NZ_JBLLPN010000001.1"/>
</dbReference>
<evidence type="ECO:0000256" key="2">
    <source>
        <dbReference type="ARBA" id="ARBA00022475"/>
    </source>
</evidence>
<keyword evidence="2" id="KW-1003">Cell membrane</keyword>
<evidence type="ECO:0000256" key="7">
    <source>
        <dbReference type="ARBA" id="ARBA00023306"/>
    </source>
</evidence>
<keyword evidence="3 11" id="KW-0132">Cell division</keyword>
<dbReference type="PANTHER" id="PTHR37820:SF1">
    <property type="entry name" value="CELL DIVISION PROTEIN FTSQ"/>
    <property type="match status" value="1"/>
</dbReference>
<feature type="transmembrane region" description="Helical" evidence="9">
    <location>
        <begin position="192"/>
        <end position="217"/>
    </location>
</feature>
<keyword evidence="6 9" id="KW-0472">Membrane</keyword>
<evidence type="ECO:0000256" key="8">
    <source>
        <dbReference type="SAM" id="MobiDB-lite"/>
    </source>
</evidence>
<dbReference type="Gene3D" id="3.10.20.310">
    <property type="entry name" value="membrane protein fhac"/>
    <property type="match status" value="1"/>
</dbReference>
<dbReference type="InterPro" id="IPR013685">
    <property type="entry name" value="POTRA_FtsQ_type"/>
</dbReference>
<dbReference type="PANTHER" id="PTHR37820">
    <property type="entry name" value="CELL DIVISION PROTEIN DIVIB"/>
    <property type="match status" value="1"/>
</dbReference>
<proteinExistence type="predicted"/>
<evidence type="ECO:0000256" key="5">
    <source>
        <dbReference type="ARBA" id="ARBA00022989"/>
    </source>
</evidence>
<keyword evidence="5 9" id="KW-1133">Transmembrane helix</keyword>
<gene>
    <name evidence="11" type="ORF">CYJ59_05070</name>
</gene>
<feature type="region of interest" description="Disordered" evidence="8">
    <location>
        <begin position="1"/>
        <end position="50"/>
    </location>
</feature>
<sequence length="420" mass="46122">MGRVRSSKSYDADANNSHRRTVSSLNIARTEESRSNKSSSIASRSSASRSAELLNNELRSGVARGIARGVARGAKSNIGKSNIKKSSIEKTRDEKIHISKPRSASSLRKDQRFQRHIISQNTSQIRVADVNEKNHQGKFVDARLLPKLDFVRKTLSQTSGSLGMITRPRIINFRERLKERKSAYLQFTVKRILAILAVIASVSAIVWFLFFSPVFLLKSSDISISGSNEWVSEQKIASIASTQVGKSLFLVSSQEVINQLNDIPGVTEAKVSKNFPNGLHVSVHAQRPAAMLKTRDSNKLTAVDAKGRVLNAVAQVTTQGIPVIEVSNVQRSLNNRAVLEAVKIVSSLSESLRARVTRVSAKTQDSVETELGDVKKTIIWGNSSQIELKKAIVAKIIDDPSKIGNKRSLDVSAPVRPILK</sequence>
<evidence type="ECO:0000256" key="9">
    <source>
        <dbReference type="SAM" id="Phobius"/>
    </source>
</evidence>
<evidence type="ECO:0000256" key="3">
    <source>
        <dbReference type="ARBA" id="ARBA00022618"/>
    </source>
</evidence>
<dbReference type="EMBL" id="PKHC01000001">
    <property type="protein sequence ID" value="PKZ19770.1"/>
    <property type="molecule type" value="Genomic_DNA"/>
</dbReference>
<keyword evidence="12" id="KW-1185">Reference proteome</keyword>
<evidence type="ECO:0000256" key="6">
    <source>
        <dbReference type="ARBA" id="ARBA00023136"/>
    </source>
</evidence>
<name>A0ABX4SF41_9BIFI</name>
<comment type="caution">
    <text evidence="11">The sequence shown here is derived from an EMBL/GenBank/DDBJ whole genome shotgun (WGS) entry which is preliminary data.</text>
</comment>
<evidence type="ECO:0000259" key="10">
    <source>
        <dbReference type="PROSITE" id="PS51779"/>
    </source>
</evidence>
<dbReference type="InterPro" id="IPR050487">
    <property type="entry name" value="FtsQ_DivIB"/>
</dbReference>
<organism evidence="11 12">
    <name type="scientific">Gardnerella leopoldii</name>
    <dbReference type="NCBI Taxonomy" id="2792978"/>
    <lineage>
        <taxon>Bacteria</taxon>
        <taxon>Bacillati</taxon>
        <taxon>Actinomycetota</taxon>
        <taxon>Actinomycetes</taxon>
        <taxon>Bifidobacteriales</taxon>
        <taxon>Bifidobacteriaceae</taxon>
        <taxon>Gardnerella</taxon>
    </lineage>
</organism>
<accession>A0ABX4SF41</accession>
<dbReference type="Pfam" id="PF03799">
    <property type="entry name" value="FtsQ_DivIB_C"/>
    <property type="match status" value="1"/>
</dbReference>
<protein>
    <submittedName>
        <fullName evidence="11">Cell division protein FtsQ</fullName>
    </submittedName>
</protein>
<evidence type="ECO:0000313" key="11">
    <source>
        <dbReference type="EMBL" id="PKZ19770.1"/>
    </source>
</evidence>
<evidence type="ECO:0000256" key="1">
    <source>
        <dbReference type="ARBA" id="ARBA00004370"/>
    </source>
</evidence>
<dbReference type="PROSITE" id="PS51779">
    <property type="entry name" value="POTRA"/>
    <property type="match status" value="1"/>
</dbReference>
<feature type="compositionally biased region" description="Low complexity" evidence="8">
    <location>
        <begin position="36"/>
        <end position="50"/>
    </location>
</feature>
<feature type="domain" description="POTRA" evidence="10">
    <location>
        <begin position="217"/>
        <end position="286"/>
    </location>
</feature>
<dbReference type="GO" id="GO:0051301">
    <property type="term" value="P:cell division"/>
    <property type="evidence" value="ECO:0007669"/>
    <property type="project" value="UniProtKB-KW"/>
</dbReference>
<feature type="compositionally biased region" description="Basic and acidic residues" evidence="8">
    <location>
        <begin position="86"/>
        <end position="97"/>
    </location>
</feature>
<comment type="subcellular location">
    <subcellularLocation>
        <location evidence="1">Membrane</location>
    </subcellularLocation>
</comment>
<evidence type="ECO:0000313" key="12">
    <source>
        <dbReference type="Proteomes" id="UP000235111"/>
    </source>
</evidence>
<feature type="region of interest" description="Disordered" evidence="8">
    <location>
        <begin position="77"/>
        <end position="105"/>
    </location>
</feature>
<dbReference type="InterPro" id="IPR034746">
    <property type="entry name" value="POTRA"/>
</dbReference>
<dbReference type="InterPro" id="IPR005548">
    <property type="entry name" value="Cell_div_FtsQ/DivIB_C"/>
</dbReference>
<evidence type="ECO:0000256" key="4">
    <source>
        <dbReference type="ARBA" id="ARBA00022692"/>
    </source>
</evidence>